<accession>A0A3P7JBB2</accession>
<sequence>MRWDFQLGAMLIAVDAAMVGATMKLYCTYTAKDKLHPDHRLWAHVRLMERDLLFDDVLQEKEKLNRNRLPYMYFTLFSNDVGDGFGDDTLEVYLHIKHNCVRNVSITVACSVTTSWEST</sequence>
<gene>
    <name evidence="1" type="ORF">SVUK_LOCUS17849</name>
</gene>
<proteinExistence type="predicted"/>
<evidence type="ECO:0008006" key="3">
    <source>
        <dbReference type="Google" id="ProtNLM"/>
    </source>
</evidence>
<dbReference type="AlphaFoldDB" id="A0A3P7JBB2"/>
<evidence type="ECO:0000313" key="1">
    <source>
        <dbReference type="EMBL" id="VDM82851.1"/>
    </source>
</evidence>
<evidence type="ECO:0000313" key="2">
    <source>
        <dbReference type="Proteomes" id="UP000270094"/>
    </source>
</evidence>
<dbReference type="EMBL" id="UYYB01119759">
    <property type="protein sequence ID" value="VDM82851.1"/>
    <property type="molecule type" value="Genomic_DNA"/>
</dbReference>
<reference evidence="1 2" key="1">
    <citation type="submission" date="2018-11" db="EMBL/GenBank/DDBJ databases">
        <authorList>
            <consortium name="Pathogen Informatics"/>
        </authorList>
    </citation>
    <scope>NUCLEOTIDE SEQUENCE [LARGE SCALE GENOMIC DNA]</scope>
</reference>
<dbReference type="OrthoDB" id="5846849at2759"/>
<name>A0A3P7JBB2_STRVU</name>
<keyword evidence="2" id="KW-1185">Reference proteome</keyword>
<organism evidence="1 2">
    <name type="scientific">Strongylus vulgaris</name>
    <name type="common">Blood worm</name>
    <dbReference type="NCBI Taxonomy" id="40348"/>
    <lineage>
        <taxon>Eukaryota</taxon>
        <taxon>Metazoa</taxon>
        <taxon>Ecdysozoa</taxon>
        <taxon>Nematoda</taxon>
        <taxon>Chromadorea</taxon>
        <taxon>Rhabditida</taxon>
        <taxon>Rhabditina</taxon>
        <taxon>Rhabditomorpha</taxon>
        <taxon>Strongyloidea</taxon>
        <taxon>Strongylidae</taxon>
        <taxon>Strongylus</taxon>
    </lineage>
</organism>
<protein>
    <recommendedName>
        <fullName evidence="3">C2 tensin-type domain-containing protein</fullName>
    </recommendedName>
</protein>
<dbReference type="Proteomes" id="UP000270094">
    <property type="component" value="Unassembled WGS sequence"/>
</dbReference>